<dbReference type="HOGENOM" id="CLU_2065749_0_0_1"/>
<dbReference type="AlphaFoldDB" id="A0A061F9E7"/>
<reference evidence="1 2" key="1">
    <citation type="journal article" date="2013" name="Genome Biol.">
        <title>The genome sequence of the most widely cultivated cacao type and its use to identify candidate genes regulating pod color.</title>
        <authorList>
            <person name="Motamayor J.C."/>
            <person name="Mockaitis K."/>
            <person name="Schmutz J."/>
            <person name="Haiminen N."/>
            <person name="Iii D.L."/>
            <person name="Cornejo O."/>
            <person name="Findley S.D."/>
            <person name="Zheng P."/>
            <person name="Utro F."/>
            <person name="Royaert S."/>
            <person name="Saski C."/>
            <person name="Jenkins J."/>
            <person name="Podicheti R."/>
            <person name="Zhao M."/>
            <person name="Scheffler B.E."/>
            <person name="Stack J.C."/>
            <person name="Feltus F.A."/>
            <person name="Mustiga G.M."/>
            <person name="Amores F."/>
            <person name="Phillips W."/>
            <person name="Marelli J.P."/>
            <person name="May G.D."/>
            <person name="Shapiro H."/>
            <person name="Ma J."/>
            <person name="Bustamante C.D."/>
            <person name="Schnell R.J."/>
            <person name="Main D."/>
            <person name="Gilbert D."/>
            <person name="Parida L."/>
            <person name="Kuhn D.N."/>
        </authorList>
    </citation>
    <scope>NUCLEOTIDE SEQUENCE [LARGE SCALE GENOMIC DNA]</scope>
    <source>
        <strain evidence="2">cv. Matina 1-6</strain>
    </source>
</reference>
<protein>
    <submittedName>
        <fullName evidence="1">H0502G05.11 protein, putative</fullName>
    </submittedName>
</protein>
<dbReference type="Proteomes" id="UP000026915">
    <property type="component" value="Chromosome 7"/>
</dbReference>
<sequence length="119" mass="13620">MEKMSLTWSTIMEMEKWRNGESTTDPLLNTTNPPIIGNPVLVTPSTSAQSFVTNEELEKLLDQKNKSHKFSEFNLILPYLAKFIETLGVASLDDDLNLKEFFESLIKKAYTWYVNLTPS</sequence>
<keyword evidence="2" id="KW-1185">Reference proteome</keyword>
<organism evidence="1 2">
    <name type="scientific">Theobroma cacao</name>
    <name type="common">Cacao</name>
    <name type="synonym">Cocoa</name>
    <dbReference type="NCBI Taxonomy" id="3641"/>
    <lineage>
        <taxon>Eukaryota</taxon>
        <taxon>Viridiplantae</taxon>
        <taxon>Streptophyta</taxon>
        <taxon>Embryophyta</taxon>
        <taxon>Tracheophyta</taxon>
        <taxon>Spermatophyta</taxon>
        <taxon>Magnoliopsida</taxon>
        <taxon>eudicotyledons</taxon>
        <taxon>Gunneridae</taxon>
        <taxon>Pentapetalae</taxon>
        <taxon>rosids</taxon>
        <taxon>malvids</taxon>
        <taxon>Malvales</taxon>
        <taxon>Malvaceae</taxon>
        <taxon>Byttnerioideae</taxon>
        <taxon>Theobroma</taxon>
    </lineage>
</organism>
<proteinExistence type="predicted"/>
<name>A0A061F9E7_THECC</name>
<dbReference type="InParanoid" id="A0A061F9E7"/>
<evidence type="ECO:0000313" key="2">
    <source>
        <dbReference type="Proteomes" id="UP000026915"/>
    </source>
</evidence>
<accession>A0A061F9E7</accession>
<dbReference type="EMBL" id="CM001885">
    <property type="protein sequence ID" value="EOY13322.1"/>
    <property type="molecule type" value="Genomic_DNA"/>
</dbReference>
<gene>
    <name evidence="1" type="ORF">TCM_031869</name>
</gene>
<dbReference type="Gramene" id="EOY13322">
    <property type="protein sequence ID" value="EOY13322"/>
    <property type="gene ID" value="TCM_031869"/>
</dbReference>
<evidence type="ECO:0000313" key="1">
    <source>
        <dbReference type="EMBL" id="EOY13322.1"/>
    </source>
</evidence>